<keyword evidence="2" id="KW-0255">Endonuclease</keyword>
<dbReference type="CDD" id="cd00085">
    <property type="entry name" value="HNHc"/>
    <property type="match status" value="1"/>
</dbReference>
<evidence type="ECO:0000313" key="2">
    <source>
        <dbReference type="EMBL" id="SUP75562.1"/>
    </source>
</evidence>
<dbReference type="EMBL" id="UHJA01000001">
    <property type="protein sequence ID" value="SUP75562.1"/>
    <property type="molecule type" value="Genomic_DNA"/>
</dbReference>
<name>A0A380PQM0_YERFR</name>
<dbReference type="GO" id="GO:0003676">
    <property type="term" value="F:nucleic acid binding"/>
    <property type="evidence" value="ECO:0007669"/>
    <property type="project" value="InterPro"/>
</dbReference>
<dbReference type="Proteomes" id="UP000254835">
    <property type="component" value="Unassembled WGS sequence"/>
</dbReference>
<dbReference type="SMART" id="SM00507">
    <property type="entry name" value="HNHc"/>
    <property type="match status" value="1"/>
</dbReference>
<reference evidence="2 3" key="1">
    <citation type="submission" date="2018-06" db="EMBL/GenBank/DDBJ databases">
        <authorList>
            <consortium name="Pathogen Informatics"/>
            <person name="Doyle S."/>
        </authorList>
    </citation>
    <scope>NUCLEOTIDE SEQUENCE [LARGE SCALE GENOMIC DNA]</scope>
    <source>
        <strain evidence="2 3">NCTC11470</strain>
    </source>
</reference>
<accession>A0A380PQM0</accession>
<keyword evidence="2" id="KW-0378">Hydrolase</keyword>
<sequence length="238" mass="27132">MARKYVYGDKPIRTTTAEIVENEFAGKATAVQVDAILKKRFPHYKDNTYLNLIVNAVNCNRGHWSFNRTARRTDDATHRHHEYDRLFKRGNVFEVYDSALHGVFEIYEASDGKWLTRPVKSEFEKAIETASQLTSEQRREKLATANTTPERVIIKSYTFKRNPLVVAEVLALAGGKCQSCLRDAPFKREDGRPYLEVHHVEWLANGGEDSVENAIALCPNCHREAHYGALVLKPANIK</sequence>
<dbReference type="AlphaFoldDB" id="A0A380PQM0"/>
<dbReference type="GO" id="GO:0004519">
    <property type="term" value="F:endonuclease activity"/>
    <property type="evidence" value="ECO:0007669"/>
    <property type="project" value="UniProtKB-KW"/>
</dbReference>
<dbReference type="Gene3D" id="1.10.30.50">
    <property type="match status" value="1"/>
</dbReference>
<proteinExistence type="predicted"/>
<dbReference type="RefSeq" id="WP_004712168.1">
    <property type="nucleotide sequence ID" value="NZ_CP023964.1"/>
</dbReference>
<dbReference type="OrthoDB" id="9802640at2"/>
<keyword evidence="2" id="KW-0540">Nuclease</keyword>
<evidence type="ECO:0000259" key="1">
    <source>
        <dbReference type="SMART" id="SM00507"/>
    </source>
</evidence>
<dbReference type="InterPro" id="IPR002711">
    <property type="entry name" value="HNH"/>
</dbReference>
<feature type="domain" description="HNH nuclease" evidence="1">
    <location>
        <begin position="165"/>
        <end position="223"/>
    </location>
</feature>
<dbReference type="Pfam" id="PF01844">
    <property type="entry name" value="HNH"/>
    <property type="match status" value="1"/>
</dbReference>
<organism evidence="2 3">
    <name type="scientific">Yersinia frederiksenii</name>
    <dbReference type="NCBI Taxonomy" id="29484"/>
    <lineage>
        <taxon>Bacteria</taxon>
        <taxon>Pseudomonadati</taxon>
        <taxon>Pseudomonadota</taxon>
        <taxon>Gammaproteobacteria</taxon>
        <taxon>Enterobacterales</taxon>
        <taxon>Yersiniaceae</taxon>
        <taxon>Yersinia</taxon>
    </lineage>
</organism>
<dbReference type="GO" id="GO:0008270">
    <property type="term" value="F:zinc ion binding"/>
    <property type="evidence" value="ECO:0007669"/>
    <property type="project" value="InterPro"/>
</dbReference>
<protein>
    <submittedName>
        <fullName evidence="2">Predicted restriction endonuclease</fullName>
    </submittedName>
</protein>
<dbReference type="GeneID" id="57907191"/>
<gene>
    <name evidence="2" type="ORF">NCTC11470_00575</name>
</gene>
<evidence type="ECO:0000313" key="3">
    <source>
        <dbReference type="Proteomes" id="UP000254835"/>
    </source>
</evidence>
<dbReference type="InterPro" id="IPR003615">
    <property type="entry name" value="HNH_nuc"/>
</dbReference>